<feature type="compositionally biased region" description="Low complexity" evidence="9">
    <location>
        <begin position="270"/>
        <end position="279"/>
    </location>
</feature>
<dbReference type="SMART" id="SM00631">
    <property type="entry name" value="Zn_pept"/>
    <property type="match status" value="1"/>
</dbReference>
<dbReference type="PANTHER" id="PTHR11705">
    <property type="entry name" value="PROTEASE FAMILY M14 CARBOXYPEPTIDASE A,B"/>
    <property type="match status" value="1"/>
</dbReference>
<feature type="signal peptide" evidence="10">
    <location>
        <begin position="1"/>
        <end position="19"/>
    </location>
</feature>
<feature type="chain" id="PRO_5046605812" evidence="10">
    <location>
        <begin position="20"/>
        <end position="590"/>
    </location>
</feature>
<dbReference type="Gene3D" id="3.40.630.10">
    <property type="entry name" value="Zn peptidases"/>
    <property type="match status" value="1"/>
</dbReference>
<evidence type="ECO:0000313" key="13">
    <source>
        <dbReference type="EMBL" id="WNF27956.1"/>
    </source>
</evidence>
<comment type="cofactor">
    <cofactor evidence="1">
        <name>Zn(2+)</name>
        <dbReference type="ChEBI" id="CHEBI:29105"/>
    </cofactor>
</comment>
<gene>
    <name evidence="13" type="ORF">RI138_14595</name>
</gene>
<dbReference type="Gene3D" id="2.60.120.260">
    <property type="entry name" value="Galactose-binding domain-like"/>
    <property type="match status" value="1"/>
</dbReference>
<reference evidence="13 14" key="1">
    <citation type="submission" date="2023-09" db="EMBL/GenBank/DDBJ databases">
        <title>Genome completion map analysis of the actinomycetes C11-1.</title>
        <authorList>
            <person name="Qin P."/>
            <person name="Guan P."/>
        </authorList>
    </citation>
    <scope>NUCLEOTIDE SEQUENCE [LARGE SCALE GENOMIC DNA]</scope>
    <source>
        <strain evidence="13 14">C11-1</strain>
    </source>
</reference>
<evidence type="ECO:0000313" key="14">
    <source>
        <dbReference type="Proteomes" id="UP001303236"/>
    </source>
</evidence>
<dbReference type="EMBL" id="CP134500">
    <property type="protein sequence ID" value="WNF27956.1"/>
    <property type="molecule type" value="Genomic_DNA"/>
</dbReference>
<dbReference type="SUPFAM" id="SSF49785">
    <property type="entry name" value="Galactose-binding domain-like"/>
    <property type="match status" value="1"/>
</dbReference>
<dbReference type="InterPro" id="IPR057247">
    <property type="entry name" value="CARBOXYPEPT_ZN_2"/>
</dbReference>
<dbReference type="GO" id="GO:0004180">
    <property type="term" value="F:carboxypeptidase activity"/>
    <property type="evidence" value="ECO:0007669"/>
    <property type="project" value="UniProtKB-KW"/>
</dbReference>
<evidence type="ECO:0000256" key="1">
    <source>
        <dbReference type="ARBA" id="ARBA00001947"/>
    </source>
</evidence>
<evidence type="ECO:0000259" key="11">
    <source>
        <dbReference type="PROSITE" id="PS51829"/>
    </source>
</evidence>
<feature type="active site" description="Proton donor/acceptor" evidence="8">
    <location>
        <position position="426"/>
    </location>
</feature>
<evidence type="ECO:0000256" key="8">
    <source>
        <dbReference type="PROSITE-ProRule" id="PRU01379"/>
    </source>
</evidence>
<dbReference type="Proteomes" id="UP001303236">
    <property type="component" value="Chromosome"/>
</dbReference>
<keyword evidence="7" id="KW-0482">Metalloprotease</keyword>
<evidence type="ECO:0000256" key="7">
    <source>
        <dbReference type="ARBA" id="ARBA00023049"/>
    </source>
</evidence>
<keyword evidence="13" id="KW-0121">Carboxypeptidase</keyword>
<dbReference type="InterPro" id="IPR000834">
    <property type="entry name" value="Peptidase_M14"/>
</dbReference>
<evidence type="ECO:0000256" key="2">
    <source>
        <dbReference type="ARBA" id="ARBA00005988"/>
    </source>
</evidence>
<dbReference type="Pfam" id="PF00246">
    <property type="entry name" value="Peptidase_M14"/>
    <property type="match status" value="1"/>
</dbReference>
<feature type="region of interest" description="Disordered" evidence="9">
    <location>
        <begin position="257"/>
        <end position="315"/>
    </location>
</feature>
<evidence type="ECO:0000256" key="6">
    <source>
        <dbReference type="ARBA" id="ARBA00022833"/>
    </source>
</evidence>
<dbReference type="PROSITE" id="PS00133">
    <property type="entry name" value="CARBOXYPEPT_ZN_2"/>
    <property type="match status" value="1"/>
</dbReference>
<evidence type="ECO:0000256" key="5">
    <source>
        <dbReference type="ARBA" id="ARBA00022801"/>
    </source>
</evidence>
<dbReference type="PANTHER" id="PTHR11705:SF143">
    <property type="entry name" value="SLL0236 PROTEIN"/>
    <property type="match status" value="1"/>
</dbReference>
<keyword evidence="3" id="KW-0645">Protease</keyword>
<keyword evidence="10" id="KW-0732">Signal</keyword>
<sequence length="590" mass="62814">MRRKTTFWLVAAATTAALAVGTGYGAAAPPPDNPASAQDERPYVYRVHDGSHAADSKLAGFDLIEDREGDDLFVLGDAGTAEDLRAAGLAATVEQRLSPAPWGPPKRSGQAPRLTAKVAEETYYGGYRTVNAQYAHLDQVASDHSGLATVFDVGDSWRKATGRPNGYDLKAICITKKQSGDCRLSPDSSKPRFLVQAQVHARELSTGEMAYRWIDYLTDGYGTDPTATEILDNREIWVVPIGNPDGVDMVQQGFTGGPSGQQWHRKNANHSHSSGCSEGSYGGEGIDLNRNNGSHWGGAGTSSNPCSKVYKGPSADSETETQALHALYRDLFPDTRPAGDNAPADSDTQGMFVTLHSYSNMVLFPWGFNSSIDTGNDAALRTMAKDMANLAGGWQYGQPGEILYNASGSHDDWAYDDLGVPSFTWEVGPSGGTCGGFHPSYSCQDTFWNQVKPMLVYAAEHAENPYGGGTTPPPSECSATNGTNVAIPDNGPAVTSSIEISGCTGNASDASTVEVHVEHTWRGDLVVDLIAPDGTVYALKSASGGDSADDIHETYTADLSGEAPNGTWSLRVQDTARYDTGTLDTWTLSL</sequence>
<keyword evidence="14" id="KW-1185">Reference proteome</keyword>
<evidence type="ECO:0000256" key="4">
    <source>
        <dbReference type="ARBA" id="ARBA00022723"/>
    </source>
</evidence>
<keyword evidence="6" id="KW-0862">Zinc</keyword>
<feature type="domain" description="Peptidase M14" evidence="12">
    <location>
        <begin position="126"/>
        <end position="462"/>
    </location>
</feature>
<evidence type="ECO:0000259" key="12">
    <source>
        <dbReference type="PROSITE" id="PS52035"/>
    </source>
</evidence>
<accession>A0ABY9VVJ5</accession>
<evidence type="ECO:0000256" key="9">
    <source>
        <dbReference type="SAM" id="MobiDB-lite"/>
    </source>
</evidence>
<keyword evidence="4" id="KW-0479">Metal-binding</keyword>
<proteinExistence type="inferred from homology"/>
<dbReference type="PROSITE" id="PS51829">
    <property type="entry name" value="P_HOMO_B"/>
    <property type="match status" value="1"/>
</dbReference>
<dbReference type="PRINTS" id="PR00765">
    <property type="entry name" value="CRBOXYPTASEA"/>
</dbReference>
<organism evidence="13 14">
    <name type="scientific">Streptomyces durocortorensis</name>
    <dbReference type="NCBI Taxonomy" id="2811104"/>
    <lineage>
        <taxon>Bacteria</taxon>
        <taxon>Bacillati</taxon>
        <taxon>Actinomycetota</taxon>
        <taxon>Actinomycetes</taxon>
        <taxon>Kitasatosporales</taxon>
        <taxon>Streptomycetaceae</taxon>
        <taxon>Streptomyces</taxon>
    </lineage>
</organism>
<keyword evidence="5" id="KW-0378">Hydrolase</keyword>
<dbReference type="SUPFAM" id="SSF53187">
    <property type="entry name" value="Zn-dependent exopeptidases"/>
    <property type="match status" value="1"/>
</dbReference>
<dbReference type="PROSITE" id="PS52035">
    <property type="entry name" value="PEPTIDASE_M14"/>
    <property type="match status" value="1"/>
</dbReference>
<name>A0ABY9VVJ5_9ACTN</name>
<dbReference type="InterPro" id="IPR008979">
    <property type="entry name" value="Galactose-bd-like_sf"/>
</dbReference>
<feature type="domain" description="P/Homo B" evidence="11">
    <location>
        <begin position="471"/>
        <end position="590"/>
    </location>
</feature>
<protein>
    <submittedName>
        <fullName evidence="13">M14 family zinc carboxypeptidase</fullName>
    </submittedName>
</protein>
<dbReference type="Pfam" id="PF01483">
    <property type="entry name" value="P_proprotein"/>
    <property type="match status" value="1"/>
</dbReference>
<dbReference type="InterPro" id="IPR002884">
    <property type="entry name" value="P_dom"/>
</dbReference>
<evidence type="ECO:0000256" key="10">
    <source>
        <dbReference type="SAM" id="SignalP"/>
    </source>
</evidence>
<evidence type="ECO:0000256" key="3">
    <source>
        <dbReference type="ARBA" id="ARBA00022670"/>
    </source>
</evidence>
<comment type="similarity">
    <text evidence="2 8">Belongs to the peptidase M14 family.</text>
</comment>